<dbReference type="GO" id="GO:0016020">
    <property type="term" value="C:membrane"/>
    <property type="evidence" value="ECO:0007669"/>
    <property type="project" value="UniProtKB-SubCell"/>
</dbReference>
<comment type="caution">
    <text evidence="7">The sequence shown here is derived from an EMBL/GenBank/DDBJ whole genome shotgun (WGS) entry which is preliminary data.</text>
</comment>
<keyword evidence="4 5" id="KW-0472">Membrane</keyword>
<name>A0A3S3PIK6_9ACAR</name>
<keyword evidence="6" id="KW-0813">Transport</keyword>
<evidence type="ECO:0000256" key="4">
    <source>
        <dbReference type="ARBA" id="ARBA00023136"/>
    </source>
</evidence>
<evidence type="ECO:0000313" key="8">
    <source>
        <dbReference type="Proteomes" id="UP000285301"/>
    </source>
</evidence>
<dbReference type="PROSITE" id="PS50920">
    <property type="entry name" value="SOLCAR"/>
    <property type="match status" value="1"/>
</dbReference>
<comment type="subcellular location">
    <subcellularLocation>
        <location evidence="1">Membrane</location>
        <topology evidence="1">Multi-pass membrane protein</topology>
    </subcellularLocation>
</comment>
<evidence type="ECO:0000256" key="6">
    <source>
        <dbReference type="RuleBase" id="RU000488"/>
    </source>
</evidence>
<dbReference type="STRING" id="1965070.A0A3S3PIK6"/>
<accession>A0A3S3PIK6</accession>
<comment type="similarity">
    <text evidence="2 6">Belongs to the mitochondrial carrier (TC 2.A.29) family.</text>
</comment>
<dbReference type="InterPro" id="IPR023395">
    <property type="entry name" value="MCP_dom_sf"/>
</dbReference>
<keyword evidence="8" id="KW-1185">Reference proteome</keyword>
<dbReference type="InterPro" id="IPR018108">
    <property type="entry name" value="MCP_transmembrane"/>
</dbReference>
<reference evidence="7 8" key="1">
    <citation type="journal article" date="2018" name="Gigascience">
        <title>Genomes of trombidid mites reveal novel predicted allergens and laterally-transferred genes associated with secondary metabolism.</title>
        <authorList>
            <person name="Dong X."/>
            <person name="Chaisiri K."/>
            <person name="Xia D."/>
            <person name="Armstrong S.D."/>
            <person name="Fang Y."/>
            <person name="Donnelly M.J."/>
            <person name="Kadowaki T."/>
            <person name="McGarry J.W."/>
            <person name="Darby A.C."/>
            <person name="Makepeace B.L."/>
        </authorList>
    </citation>
    <scope>NUCLEOTIDE SEQUENCE [LARGE SCALE GENOMIC DNA]</scope>
    <source>
        <strain evidence="7">UoL-WK</strain>
    </source>
</reference>
<evidence type="ECO:0000256" key="3">
    <source>
        <dbReference type="ARBA" id="ARBA00022692"/>
    </source>
</evidence>
<evidence type="ECO:0000256" key="2">
    <source>
        <dbReference type="ARBA" id="ARBA00006375"/>
    </source>
</evidence>
<dbReference type="OrthoDB" id="14252at2759"/>
<sequence>MMKEEGLGALYKGATPVFIRAFPANAACFYGFEFATKLLNRLFPN</sequence>
<evidence type="ECO:0000256" key="1">
    <source>
        <dbReference type="ARBA" id="ARBA00004141"/>
    </source>
</evidence>
<protein>
    <submittedName>
        <fullName evidence="7">Congested-like trachea protein isoform X2</fullName>
    </submittedName>
</protein>
<dbReference type="Gene3D" id="1.50.40.10">
    <property type="entry name" value="Mitochondrial carrier domain"/>
    <property type="match status" value="1"/>
</dbReference>
<dbReference type="Pfam" id="PF00153">
    <property type="entry name" value="Mito_carr"/>
    <property type="match status" value="1"/>
</dbReference>
<dbReference type="AlphaFoldDB" id="A0A3S3PIK6"/>
<evidence type="ECO:0000313" key="7">
    <source>
        <dbReference type="EMBL" id="RWS01840.1"/>
    </source>
</evidence>
<dbReference type="SUPFAM" id="SSF103506">
    <property type="entry name" value="Mitochondrial carrier"/>
    <property type="match status" value="1"/>
</dbReference>
<dbReference type="Proteomes" id="UP000285301">
    <property type="component" value="Unassembled WGS sequence"/>
</dbReference>
<keyword evidence="3 5" id="KW-0812">Transmembrane</keyword>
<proteinExistence type="inferred from homology"/>
<gene>
    <name evidence="7" type="ORF">B4U79_03106</name>
</gene>
<evidence type="ECO:0000256" key="5">
    <source>
        <dbReference type="PROSITE-ProRule" id="PRU00282"/>
    </source>
</evidence>
<organism evidence="7 8">
    <name type="scientific">Dinothrombium tinctorium</name>
    <dbReference type="NCBI Taxonomy" id="1965070"/>
    <lineage>
        <taxon>Eukaryota</taxon>
        <taxon>Metazoa</taxon>
        <taxon>Ecdysozoa</taxon>
        <taxon>Arthropoda</taxon>
        <taxon>Chelicerata</taxon>
        <taxon>Arachnida</taxon>
        <taxon>Acari</taxon>
        <taxon>Acariformes</taxon>
        <taxon>Trombidiformes</taxon>
        <taxon>Prostigmata</taxon>
        <taxon>Anystina</taxon>
        <taxon>Parasitengona</taxon>
        <taxon>Trombidioidea</taxon>
        <taxon>Trombidiidae</taxon>
        <taxon>Dinothrombium</taxon>
    </lineage>
</organism>
<feature type="repeat" description="Solcar" evidence="5">
    <location>
        <begin position="1"/>
        <end position="38"/>
    </location>
</feature>
<dbReference type="EMBL" id="NCKU01008535">
    <property type="protein sequence ID" value="RWS01840.1"/>
    <property type="molecule type" value="Genomic_DNA"/>
</dbReference>